<dbReference type="SUPFAM" id="SSF52788">
    <property type="entry name" value="Phosphotyrosine protein phosphatases I"/>
    <property type="match status" value="1"/>
</dbReference>
<accession>A0A7S1XIV5</accession>
<dbReference type="SMART" id="SM00226">
    <property type="entry name" value="LMWPc"/>
    <property type="match status" value="1"/>
</dbReference>
<evidence type="ECO:0000313" key="2">
    <source>
        <dbReference type="EMBL" id="CAD9239949.1"/>
    </source>
</evidence>
<proteinExistence type="predicted"/>
<dbReference type="InterPro" id="IPR036196">
    <property type="entry name" value="Ptyr_pPase_sf"/>
</dbReference>
<sequence>MAFLCAGGGLSHGGKVPGNRARYSVSRGCEETALGLLRVTKRRVALKHGLVLCGAERDGDKFGEEDEKLGEEVTVGDAVRQWMLANERAQSSEQVKEKQRSPKLSVLFVDVDNRSVSVVAEAVFADLVQRRGLEEKVSCYSAGVDVTVGAPADARFVEALMFRRKLDVSGHSAIEFEPQDVSSYDLIVCMDERTRSQVIYMTAAPDGKHDVQVEEKIRLLSSYCMDDRLRSMQFPTNSQYSREALKLVMSAVVDACGGLLRALIEDGSTSE</sequence>
<dbReference type="EMBL" id="HBGI01002586">
    <property type="protein sequence ID" value="CAD9239949.1"/>
    <property type="molecule type" value="Transcribed_RNA"/>
</dbReference>
<dbReference type="Pfam" id="PF01451">
    <property type="entry name" value="LMWPc"/>
    <property type="match status" value="1"/>
</dbReference>
<organism evidence="2">
    <name type="scientific">Erythrolobus australicus</name>
    <dbReference type="NCBI Taxonomy" id="1077150"/>
    <lineage>
        <taxon>Eukaryota</taxon>
        <taxon>Rhodophyta</taxon>
        <taxon>Bangiophyceae</taxon>
        <taxon>Porphyridiales</taxon>
        <taxon>Porphyridiaceae</taxon>
        <taxon>Erythrolobus</taxon>
    </lineage>
</organism>
<protein>
    <recommendedName>
        <fullName evidence="1">Phosphotyrosine protein phosphatase I domain-containing protein</fullName>
    </recommendedName>
</protein>
<evidence type="ECO:0000259" key="1">
    <source>
        <dbReference type="SMART" id="SM00226"/>
    </source>
</evidence>
<dbReference type="PANTHER" id="PTHR47439:SF1">
    <property type="entry name" value="ACID PHOSPHATASE"/>
    <property type="match status" value="1"/>
</dbReference>
<gene>
    <name evidence="2" type="ORF">EAUS1353_LOCUS1687</name>
</gene>
<dbReference type="Gene3D" id="3.40.50.2300">
    <property type="match status" value="1"/>
</dbReference>
<dbReference type="InterPro" id="IPR023485">
    <property type="entry name" value="Ptyr_pPase"/>
</dbReference>
<dbReference type="PANTHER" id="PTHR47439">
    <property type="entry name" value="LOW MOLECULAR WEIGHT PHOSPHOTYROSINE PROTEIN PHOSPHATASE-RELATED"/>
    <property type="match status" value="1"/>
</dbReference>
<feature type="domain" description="Phosphotyrosine protein phosphatase I" evidence="1">
    <location>
        <begin position="104"/>
        <end position="231"/>
    </location>
</feature>
<dbReference type="InterPro" id="IPR052995">
    <property type="entry name" value="LMW-PTP"/>
</dbReference>
<name>A0A7S1XIV5_9RHOD</name>
<dbReference type="AlphaFoldDB" id="A0A7S1XIV5"/>
<reference evidence="2" key="1">
    <citation type="submission" date="2021-01" db="EMBL/GenBank/DDBJ databases">
        <authorList>
            <person name="Corre E."/>
            <person name="Pelletier E."/>
            <person name="Niang G."/>
            <person name="Scheremetjew M."/>
            <person name="Finn R."/>
            <person name="Kale V."/>
            <person name="Holt S."/>
            <person name="Cochrane G."/>
            <person name="Meng A."/>
            <person name="Brown T."/>
            <person name="Cohen L."/>
        </authorList>
    </citation>
    <scope>NUCLEOTIDE SEQUENCE</scope>
    <source>
        <strain evidence="2">CCMP3124</strain>
    </source>
</reference>